<sequence length="239" mass="26906">MLRCASTRFSIAGSVQKHRRHLILLESKLSAEAWPKRIEQSQHILADYHKVIEPFNSKEFAKLVVSVAHPGATNTPHEKPTHEALVFPENIRLSDIAPAEVPFVANALLEEKVDIESLKQIVTVTPLSGNHVFVCAHANRDFRCACAGPKLIEWMESDTPDWNVYACSHFGGHRYAGNCIVQPDGEWYGHVNSREALQQIHKAIKDKKPIVPDLWRGRIGLSKDDQLEAYNNEISSCEQ</sequence>
<dbReference type="Pfam" id="PF06999">
    <property type="entry name" value="Suc_Fer-like"/>
    <property type="match status" value="1"/>
</dbReference>
<dbReference type="STRING" id="74557.A0A1V9ZPL1"/>
<gene>
    <name evidence="1" type="ORF">THRCLA_06341</name>
</gene>
<name>A0A1V9ZPL1_9STRA</name>
<dbReference type="InterPro" id="IPR009737">
    <property type="entry name" value="Aim32/Apd1-like"/>
</dbReference>
<dbReference type="PANTHER" id="PTHR31902">
    <property type="entry name" value="ACTIN PATCHES DISTAL PROTEIN 1"/>
    <property type="match status" value="1"/>
</dbReference>
<dbReference type="OrthoDB" id="10253744at2759"/>
<accession>A0A1V9ZPL1</accession>
<dbReference type="SUPFAM" id="SSF52833">
    <property type="entry name" value="Thioredoxin-like"/>
    <property type="match status" value="1"/>
</dbReference>
<dbReference type="InterPro" id="IPR036249">
    <property type="entry name" value="Thioredoxin-like_sf"/>
</dbReference>
<comment type="caution">
    <text evidence="1">The sequence shown here is derived from an EMBL/GenBank/DDBJ whole genome shotgun (WGS) entry which is preliminary data.</text>
</comment>
<dbReference type="CDD" id="cd03062">
    <property type="entry name" value="TRX_Fd_Sucrase"/>
    <property type="match status" value="1"/>
</dbReference>
<evidence type="ECO:0000313" key="1">
    <source>
        <dbReference type="EMBL" id="OQR99909.1"/>
    </source>
</evidence>
<protein>
    <submittedName>
        <fullName evidence="1">Uncharacterized protein</fullName>
    </submittedName>
</protein>
<dbReference type="Gene3D" id="3.40.30.10">
    <property type="entry name" value="Glutaredoxin"/>
    <property type="match status" value="1"/>
</dbReference>
<keyword evidence="2" id="KW-1185">Reference proteome</keyword>
<reference evidence="1 2" key="1">
    <citation type="journal article" date="2014" name="Genome Biol. Evol.">
        <title>The secreted proteins of Achlya hypogyna and Thraustotheca clavata identify the ancestral oomycete secretome and reveal gene acquisitions by horizontal gene transfer.</title>
        <authorList>
            <person name="Misner I."/>
            <person name="Blouin N."/>
            <person name="Leonard G."/>
            <person name="Richards T.A."/>
            <person name="Lane C.E."/>
        </authorList>
    </citation>
    <scope>NUCLEOTIDE SEQUENCE [LARGE SCALE GENOMIC DNA]</scope>
    <source>
        <strain evidence="1 2">ATCC 34112</strain>
    </source>
</reference>
<proteinExistence type="predicted"/>
<dbReference type="PANTHER" id="PTHR31902:SF14">
    <property type="entry name" value="ACTIN PATCHES DISTAL PROTEIN 1"/>
    <property type="match status" value="1"/>
</dbReference>
<dbReference type="EMBL" id="JNBS01001776">
    <property type="protein sequence ID" value="OQR99909.1"/>
    <property type="molecule type" value="Genomic_DNA"/>
</dbReference>
<dbReference type="AlphaFoldDB" id="A0A1V9ZPL1"/>
<dbReference type="Proteomes" id="UP000243217">
    <property type="component" value="Unassembled WGS sequence"/>
</dbReference>
<organism evidence="1 2">
    <name type="scientific">Thraustotheca clavata</name>
    <dbReference type="NCBI Taxonomy" id="74557"/>
    <lineage>
        <taxon>Eukaryota</taxon>
        <taxon>Sar</taxon>
        <taxon>Stramenopiles</taxon>
        <taxon>Oomycota</taxon>
        <taxon>Saprolegniomycetes</taxon>
        <taxon>Saprolegniales</taxon>
        <taxon>Achlyaceae</taxon>
        <taxon>Thraustotheca</taxon>
    </lineage>
</organism>
<evidence type="ECO:0000313" key="2">
    <source>
        <dbReference type="Proteomes" id="UP000243217"/>
    </source>
</evidence>